<dbReference type="Proteomes" id="UP001454036">
    <property type="component" value="Unassembled WGS sequence"/>
</dbReference>
<reference evidence="2 3" key="1">
    <citation type="submission" date="2024-01" db="EMBL/GenBank/DDBJ databases">
        <title>The complete chloroplast genome sequence of Lithospermum erythrorhizon: insights into the phylogenetic relationship among Boraginaceae species and the maternal lineages of purple gromwells.</title>
        <authorList>
            <person name="Okada T."/>
            <person name="Watanabe K."/>
        </authorList>
    </citation>
    <scope>NUCLEOTIDE SEQUENCE [LARGE SCALE GENOMIC DNA]</scope>
</reference>
<keyword evidence="3" id="KW-1185">Reference proteome</keyword>
<evidence type="ECO:0000313" key="3">
    <source>
        <dbReference type="Proteomes" id="UP001454036"/>
    </source>
</evidence>
<dbReference type="Pfam" id="PF25597">
    <property type="entry name" value="SH3_retrovirus"/>
    <property type="match status" value="1"/>
</dbReference>
<accession>A0AAV3NHY1</accession>
<dbReference type="InterPro" id="IPR057670">
    <property type="entry name" value="SH3_retrovirus"/>
</dbReference>
<evidence type="ECO:0000313" key="2">
    <source>
        <dbReference type="EMBL" id="GAA0138952.1"/>
    </source>
</evidence>
<comment type="caution">
    <text evidence="2">The sequence shown here is derived from an EMBL/GenBank/DDBJ whole genome shotgun (WGS) entry which is preliminary data.</text>
</comment>
<evidence type="ECO:0000259" key="1">
    <source>
        <dbReference type="Pfam" id="PF25597"/>
    </source>
</evidence>
<gene>
    <name evidence="2" type="ORF">LIER_42558</name>
</gene>
<dbReference type="PANTHER" id="PTHR42648">
    <property type="entry name" value="TRANSPOSASE, PUTATIVE-RELATED"/>
    <property type="match status" value="1"/>
</dbReference>
<dbReference type="EMBL" id="BAABME010029942">
    <property type="protein sequence ID" value="GAA0138952.1"/>
    <property type="molecule type" value="Genomic_DNA"/>
</dbReference>
<dbReference type="PANTHER" id="PTHR42648:SF31">
    <property type="entry name" value="RNA-DIRECTED DNA POLYMERASE"/>
    <property type="match status" value="1"/>
</dbReference>
<proteinExistence type="predicted"/>
<organism evidence="2 3">
    <name type="scientific">Lithospermum erythrorhizon</name>
    <name type="common">Purple gromwell</name>
    <name type="synonym">Lithospermum officinale var. erythrorhizon</name>
    <dbReference type="NCBI Taxonomy" id="34254"/>
    <lineage>
        <taxon>Eukaryota</taxon>
        <taxon>Viridiplantae</taxon>
        <taxon>Streptophyta</taxon>
        <taxon>Embryophyta</taxon>
        <taxon>Tracheophyta</taxon>
        <taxon>Spermatophyta</taxon>
        <taxon>Magnoliopsida</taxon>
        <taxon>eudicotyledons</taxon>
        <taxon>Gunneridae</taxon>
        <taxon>Pentapetalae</taxon>
        <taxon>asterids</taxon>
        <taxon>lamiids</taxon>
        <taxon>Boraginales</taxon>
        <taxon>Boraginaceae</taxon>
        <taxon>Boraginoideae</taxon>
        <taxon>Lithospermeae</taxon>
        <taxon>Lithospermum</taxon>
    </lineage>
</organism>
<protein>
    <recommendedName>
        <fullName evidence="1">Retroviral polymerase SH3-like domain-containing protein</fullName>
    </recommendedName>
</protein>
<name>A0AAV3NHY1_LITER</name>
<feature type="domain" description="Retroviral polymerase SH3-like" evidence="1">
    <location>
        <begin position="41"/>
        <end position="100"/>
    </location>
</feature>
<dbReference type="InterPro" id="IPR039537">
    <property type="entry name" value="Retrotran_Ty1/copia-like"/>
</dbReference>
<dbReference type="AlphaFoldDB" id="A0AAV3NHY1"/>
<sequence length="145" mass="16575">MCANYYISNKQVSIAFFEYKSPFQLLFDKEPSYQHLKSFGCLCYAVNHAPGRTKFDSRSQPCIFIGYPFGKKAYKLYDLTTRTVLSSKDVTFHKSCYPFHHVSLPTNSPLLVADNEFPTSICYPTIHVTQYPTSKSVSSRAHTYA</sequence>